<evidence type="ECO:0008006" key="2">
    <source>
        <dbReference type="Google" id="ProtNLM"/>
    </source>
</evidence>
<gene>
    <name evidence="1" type="ORF">METZ01_LOCUS214592</name>
</gene>
<organism evidence="1">
    <name type="scientific">marine metagenome</name>
    <dbReference type="NCBI Taxonomy" id="408172"/>
    <lineage>
        <taxon>unclassified sequences</taxon>
        <taxon>metagenomes</taxon>
        <taxon>ecological metagenomes</taxon>
    </lineage>
</organism>
<dbReference type="EMBL" id="UINC01049675">
    <property type="protein sequence ID" value="SVB61738.1"/>
    <property type="molecule type" value="Genomic_DNA"/>
</dbReference>
<name>A0A382FF81_9ZZZZ</name>
<reference evidence="1" key="1">
    <citation type="submission" date="2018-05" db="EMBL/GenBank/DDBJ databases">
        <authorList>
            <person name="Lanie J.A."/>
            <person name="Ng W.-L."/>
            <person name="Kazmierczak K.M."/>
            <person name="Andrzejewski T.M."/>
            <person name="Davidsen T.M."/>
            <person name="Wayne K.J."/>
            <person name="Tettelin H."/>
            <person name="Glass J.I."/>
            <person name="Rusch D."/>
            <person name="Podicherti R."/>
            <person name="Tsui H.-C.T."/>
            <person name="Winkler M.E."/>
        </authorList>
    </citation>
    <scope>NUCLEOTIDE SEQUENCE</scope>
</reference>
<sequence length="36" mass="4032">VDWMPFAGRKQSGYGVGGIGYTMHDMTQEKMAVIRL</sequence>
<proteinExistence type="predicted"/>
<accession>A0A382FF81</accession>
<evidence type="ECO:0000313" key="1">
    <source>
        <dbReference type="EMBL" id="SVB61738.1"/>
    </source>
</evidence>
<protein>
    <recommendedName>
        <fullName evidence="2">Aldehyde dehydrogenase domain-containing protein</fullName>
    </recommendedName>
</protein>
<dbReference type="AlphaFoldDB" id="A0A382FF81"/>
<feature type="non-terminal residue" evidence="1">
    <location>
        <position position="1"/>
    </location>
</feature>